<comment type="catalytic activity">
    <reaction evidence="1">
        <text>ATP + protein L-histidine = ADP + protein N-phospho-L-histidine.</text>
        <dbReference type="EC" id="2.7.13.3"/>
    </reaction>
</comment>
<dbReference type="NCBIfam" id="TIGR00229">
    <property type="entry name" value="sensory_box"/>
    <property type="match status" value="2"/>
</dbReference>
<dbReference type="PANTHER" id="PTHR43304">
    <property type="entry name" value="PHYTOCHROME-LIKE PROTEIN CPH1"/>
    <property type="match status" value="1"/>
</dbReference>
<dbReference type="InterPro" id="IPR052162">
    <property type="entry name" value="Sensor_kinase/Photoreceptor"/>
</dbReference>
<dbReference type="GO" id="GO:0000160">
    <property type="term" value="P:phosphorelay signal transduction system"/>
    <property type="evidence" value="ECO:0007669"/>
    <property type="project" value="InterPro"/>
</dbReference>
<evidence type="ECO:0000313" key="11">
    <source>
        <dbReference type="EMBL" id="ABD41672.1"/>
    </source>
</evidence>
<dbReference type="InterPro" id="IPR001789">
    <property type="entry name" value="Sig_transdc_resp-reg_receiver"/>
</dbReference>
<dbReference type="RefSeq" id="WP_011448934.1">
    <property type="nucleotide sequence ID" value="NC_007796.1"/>
</dbReference>
<dbReference type="InterPro" id="IPR000700">
    <property type="entry name" value="PAS-assoc_C"/>
</dbReference>
<dbReference type="SMART" id="SM00086">
    <property type="entry name" value="PAC"/>
    <property type="match status" value="2"/>
</dbReference>
<dbReference type="InterPro" id="IPR035965">
    <property type="entry name" value="PAS-like_dom_sf"/>
</dbReference>
<dbReference type="Pfam" id="PF00989">
    <property type="entry name" value="PAS"/>
    <property type="match status" value="1"/>
</dbReference>
<evidence type="ECO:0000259" key="7">
    <source>
        <dbReference type="PROSITE" id="PS50109"/>
    </source>
</evidence>
<dbReference type="Proteomes" id="UP000001941">
    <property type="component" value="Chromosome"/>
</dbReference>
<dbReference type="AlphaFoldDB" id="Q2FRM2"/>
<dbReference type="InterPro" id="IPR036890">
    <property type="entry name" value="HATPase_C_sf"/>
</dbReference>
<dbReference type="PROSITE" id="PS50112">
    <property type="entry name" value="PAS"/>
    <property type="match status" value="2"/>
</dbReference>
<dbReference type="SUPFAM" id="SSF55874">
    <property type="entry name" value="ATPase domain of HSP90 chaperone/DNA topoisomerase II/histidine kinase"/>
    <property type="match status" value="1"/>
</dbReference>
<protein>
    <recommendedName>
        <fullName evidence="2">histidine kinase</fullName>
        <ecNumber evidence="2">2.7.13.3</ecNumber>
    </recommendedName>
</protein>
<feature type="domain" description="Histidine kinase" evidence="7">
    <location>
        <begin position="406"/>
        <end position="598"/>
    </location>
</feature>
<dbReference type="EMBL" id="CP000254">
    <property type="protein sequence ID" value="ABD41672.1"/>
    <property type="molecule type" value="Genomic_DNA"/>
</dbReference>
<dbReference type="GeneID" id="3924529"/>
<dbReference type="GO" id="GO:0006355">
    <property type="term" value="P:regulation of DNA-templated transcription"/>
    <property type="evidence" value="ECO:0007669"/>
    <property type="project" value="InterPro"/>
</dbReference>
<keyword evidence="12" id="KW-1185">Reference proteome</keyword>
<dbReference type="Gene3D" id="3.30.565.10">
    <property type="entry name" value="Histidine kinase-like ATPase, C-terminal domain"/>
    <property type="match status" value="1"/>
</dbReference>
<evidence type="ECO:0000256" key="1">
    <source>
        <dbReference type="ARBA" id="ARBA00000085"/>
    </source>
</evidence>
<dbReference type="EnsemblBacteria" id="ABD41672">
    <property type="protein sequence ID" value="ABD41672"/>
    <property type="gene ID" value="Mhun_1962"/>
</dbReference>
<dbReference type="InterPro" id="IPR005467">
    <property type="entry name" value="His_kinase_dom"/>
</dbReference>
<dbReference type="PROSITE" id="PS50109">
    <property type="entry name" value="HIS_KIN"/>
    <property type="match status" value="1"/>
</dbReference>
<dbReference type="SMART" id="SM00387">
    <property type="entry name" value="HATPase_c"/>
    <property type="match status" value="1"/>
</dbReference>
<feature type="modified residue" description="4-aspartylphosphate" evidence="6">
    <location>
        <position position="54"/>
    </location>
</feature>
<dbReference type="Pfam" id="PF02518">
    <property type="entry name" value="HATPase_c"/>
    <property type="match status" value="1"/>
</dbReference>
<evidence type="ECO:0000256" key="3">
    <source>
        <dbReference type="ARBA" id="ARBA00022553"/>
    </source>
</evidence>
<evidence type="ECO:0000259" key="9">
    <source>
        <dbReference type="PROSITE" id="PS50112"/>
    </source>
</evidence>
<dbReference type="SMART" id="SM00448">
    <property type="entry name" value="REC"/>
    <property type="match status" value="1"/>
</dbReference>
<dbReference type="Pfam" id="PF00072">
    <property type="entry name" value="Response_reg"/>
    <property type="match status" value="1"/>
</dbReference>
<dbReference type="InterPro" id="IPR013655">
    <property type="entry name" value="PAS_fold_3"/>
</dbReference>
<dbReference type="PROSITE" id="PS50113">
    <property type="entry name" value="PAC"/>
    <property type="match status" value="2"/>
</dbReference>
<evidence type="ECO:0000259" key="10">
    <source>
        <dbReference type="PROSITE" id="PS50113"/>
    </source>
</evidence>
<reference evidence="12" key="1">
    <citation type="journal article" date="2016" name="Stand. Genomic Sci.">
        <title>Complete genome sequence of Methanospirillum hungatei type strain JF1.</title>
        <authorList>
            <person name="Gunsalus R.P."/>
            <person name="Cook L.E."/>
            <person name="Crable B."/>
            <person name="Rohlin L."/>
            <person name="McDonald E."/>
            <person name="Mouttaki H."/>
            <person name="Sieber J.R."/>
            <person name="Poweleit N."/>
            <person name="Zhou H."/>
            <person name="Lapidus A.L."/>
            <person name="Daligault H.E."/>
            <person name="Land M."/>
            <person name="Gilna P."/>
            <person name="Ivanova N."/>
            <person name="Kyrpides N."/>
            <person name="Culley D.E."/>
            <person name="McInerney M.J."/>
        </authorList>
    </citation>
    <scope>NUCLEOTIDE SEQUENCE [LARGE SCALE GENOMIC DNA]</scope>
    <source>
        <strain evidence="12">ATCC 27890 / DSM 864 / NBRC 100397 / JF-1</strain>
    </source>
</reference>
<dbReference type="OrthoDB" id="8127at2157"/>
<feature type="domain" description="PAS" evidence="9">
    <location>
        <begin position="135"/>
        <end position="206"/>
    </location>
</feature>
<dbReference type="Gene3D" id="3.40.50.2300">
    <property type="match status" value="1"/>
</dbReference>
<dbReference type="HOGENOM" id="CLU_000445_114_58_2"/>
<dbReference type="Pfam" id="PF08447">
    <property type="entry name" value="PAS_3"/>
    <property type="match status" value="1"/>
</dbReference>
<proteinExistence type="predicted"/>
<feature type="domain" description="Response regulatory" evidence="8">
    <location>
        <begin position="4"/>
        <end position="119"/>
    </location>
</feature>
<dbReference type="STRING" id="323259.Mhun_1962"/>
<accession>Q2FRM2</accession>
<dbReference type="InterPro" id="IPR000014">
    <property type="entry name" value="PAS"/>
</dbReference>
<dbReference type="CDD" id="cd00075">
    <property type="entry name" value="HATPase"/>
    <property type="match status" value="1"/>
</dbReference>
<name>Q2FRM2_METHJ</name>
<feature type="domain" description="PAS" evidence="9">
    <location>
        <begin position="271"/>
        <end position="335"/>
    </location>
</feature>
<keyword evidence="3 6" id="KW-0597">Phosphoprotein</keyword>
<dbReference type="SUPFAM" id="SSF55785">
    <property type="entry name" value="PYP-like sensor domain (PAS domain)"/>
    <property type="match status" value="2"/>
</dbReference>
<dbReference type="CDD" id="cd00130">
    <property type="entry name" value="PAS"/>
    <property type="match status" value="2"/>
</dbReference>
<dbReference type="EC" id="2.7.13.3" evidence="2"/>
<dbReference type="CDD" id="cd00156">
    <property type="entry name" value="REC"/>
    <property type="match status" value="1"/>
</dbReference>
<dbReference type="eggNOG" id="arCOG06192">
    <property type="taxonomic scope" value="Archaea"/>
</dbReference>
<dbReference type="InterPro" id="IPR003594">
    <property type="entry name" value="HATPase_dom"/>
</dbReference>
<evidence type="ECO:0000259" key="8">
    <source>
        <dbReference type="PROSITE" id="PS50110"/>
    </source>
</evidence>
<dbReference type="SMART" id="SM00091">
    <property type="entry name" value="PAS"/>
    <property type="match status" value="2"/>
</dbReference>
<dbReference type="PROSITE" id="PS50110">
    <property type="entry name" value="RESPONSE_REGULATORY"/>
    <property type="match status" value="1"/>
</dbReference>
<evidence type="ECO:0000313" key="12">
    <source>
        <dbReference type="Proteomes" id="UP000001941"/>
    </source>
</evidence>
<feature type="domain" description="PAC" evidence="10">
    <location>
        <begin position="338"/>
        <end position="388"/>
    </location>
</feature>
<dbReference type="InterPro" id="IPR001610">
    <property type="entry name" value="PAC"/>
</dbReference>
<evidence type="ECO:0000256" key="6">
    <source>
        <dbReference type="PROSITE-ProRule" id="PRU00169"/>
    </source>
</evidence>
<keyword evidence="5 11" id="KW-0418">Kinase</keyword>
<dbReference type="KEGG" id="mhu:Mhun_1962"/>
<dbReference type="InterPro" id="IPR013767">
    <property type="entry name" value="PAS_fold"/>
</dbReference>
<organism evidence="11 12">
    <name type="scientific">Methanospirillum hungatei JF-1 (strain ATCC 27890 / DSM 864 / NBRC 100397 / JF-1)</name>
    <dbReference type="NCBI Taxonomy" id="323259"/>
    <lineage>
        <taxon>Archaea</taxon>
        <taxon>Methanobacteriati</taxon>
        <taxon>Methanobacteriota</taxon>
        <taxon>Stenosarchaea group</taxon>
        <taxon>Methanomicrobia</taxon>
        <taxon>Methanomicrobiales</taxon>
        <taxon>Methanospirillaceae</taxon>
        <taxon>Methanospirillum</taxon>
    </lineage>
</organism>
<dbReference type="InterPro" id="IPR011006">
    <property type="entry name" value="CheY-like_superfamily"/>
</dbReference>
<evidence type="ECO:0000256" key="5">
    <source>
        <dbReference type="ARBA" id="ARBA00022777"/>
    </source>
</evidence>
<gene>
    <name evidence="11" type="ordered locus">Mhun_1962</name>
</gene>
<dbReference type="PANTHER" id="PTHR43304:SF1">
    <property type="entry name" value="PAC DOMAIN-CONTAINING PROTEIN"/>
    <property type="match status" value="1"/>
</dbReference>
<dbReference type="GO" id="GO:0004673">
    <property type="term" value="F:protein histidine kinase activity"/>
    <property type="evidence" value="ECO:0007669"/>
    <property type="project" value="UniProtKB-EC"/>
</dbReference>
<dbReference type="InParanoid" id="Q2FRM2"/>
<dbReference type="SUPFAM" id="SSF52172">
    <property type="entry name" value="CheY-like"/>
    <property type="match status" value="1"/>
</dbReference>
<evidence type="ECO:0000256" key="4">
    <source>
        <dbReference type="ARBA" id="ARBA00022679"/>
    </source>
</evidence>
<evidence type="ECO:0000256" key="2">
    <source>
        <dbReference type="ARBA" id="ARBA00012438"/>
    </source>
</evidence>
<keyword evidence="4 11" id="KW-0808">Transferase</keyword>
<sequence>MMISVLYVDDESDFLFLGKNFLNKEPDITVDTVTSAQEALTILKTRTYDAIISDYQMPVMDGIQFLQKVRSLYGRIPFLLFTGKGREEVVITALNSGVDFYIQKGGDAFSQFAELAHKIRQAVERKRAEDRLIESDRRFRKTLQTMKLIAFQLDSDGKVLFCNDHLLHLTGWRREEFMGRDFFEMAVPEDLRSLKKHSFQEALKKGTISQHEEMKLLLRNGEIRDIDVMNTDLRDEHGGLIGYMCIGDDITDQKIAQKEVEAWRNRYKMVTTSSGLVVYDYDMKQDQIIMSENVSDVFGYAYNEISHGFEQWLELVHPDDRKAALDAFYSVHTNSGGDVVRYRFRHADGHYVWVEDRVSVPDIIDSYRLMGIMADITRQQEAEEALRLSEAQLKTANTKLSLLSSITRHDITNSLSAMQGYLSLMEECEPHEIPEFTKKLRDISVSIESQIAFSREYEKVGVSEPDWFCVSDILKNLPFEYIRLNCEVPSNLRIYVDPMIPKVFYNLLINAKNHGKHVSTITVSCRNNDSSLILSWEDDGIGIPHEEKDLIFTYGYGKNTGYGLYLISEILKITSITIYETGIPGKGARFEIVVPFGGYRFSS</sequence>
<feature type="domain" description="PAC" evidence="10">
    <location>
        <begin position="210"/>
        <end position="262"/>
    </location>
</feature>
<dbReference type="Gene3D" id="3.30.450.20">
    <property type="entry name" value="PAS domain"/>
    <property type="match status" value="2"/>
</dbReference>
<dbReference type="eggNOG" id="arCOG02385">
    <property type="taxonomic scope" value="Archaea"/>
</dbReference>